<dbReference type="EMBL" id="GBXM01085809">
    <property type="protein sequence ID" value="JAH22768.1"/>
    <property type="molecule type" value="Transcribed_RNA"/>
</dbReference>
<sequence length="31" mass="3505">MSVSELLIDEVTPLVSRMKCVRSSHILGFRT</sequence>
<reference evidence="1" key="1">
    <citation type="submission" date="2014-11" db="EMBL/GenBank/DDBJ databases">
        <authorList>
            <person name="Amaro Gonzalez C."/>
        </authorList>
    </citation>
    <scope>NUCLEOTIDE SEQUENCE</scope>
</reference>
<evidence type="ECO:0000313" key="1">
    <source>
        <dbReference type="EMBL" id="JAH22768.1"/>
    </source>
</evidence>
<organism evidence="1">
    <name type="scientific">Anguilla anguilla</name>
    <name type="common">European freshwater eel</name>
    <name type="synonym">Muraena anguilla</name>
    <dbReference type="NCBI Taxonomy" id="7936"/>
    <lineage>
        <taxon>Eukaryota</taxon>
        <taxon>Metazoa</taxon>
        <taxon>Chordata</taxon>
        <taxon>Craniata</taxon>
        <taxon>Vertebrata</taxon>
        <taxon>Euteleostomi</taxon>
        <taxon>Actinopterygii</taxon>
        <taxon>Neopterygii</taxon>
        <taxon>Teleostei</taxon>
        <taxon>Anguilliformes</taxon>
        <taxon>Anguillidae</taxon>
        <taxon>Anguilla</taxon>
    </lineage>
</organism>
<protein>
    <submittedName>
        <fullName evidence="1">Uncharacterized protein</fullName>
    </submittedName>
</protein>
<name>A0A0E9R377_ANGAN</name>
<dbReference type="AlphaFoldDB" id="A0A0E9R377"/>
<accession>A0A0E9R377</accession>
<proteinExistence type="predicted"/>
<reference evidence="1" key="2">
    <citation type="journal article" date="2015" name="Fish Shellfish Immunol.">
        <title>Early steps in the European eel (Anguilla anguilla)-Vibrio vulnificus interaction in the gills: Role of the RtxA13 toxin.</title>
        <authorList>
            <person name="Callol A."/>
            <person name="Pajuelo D."/>
            <person name="Ebbesson L."/>
            <person name="Teles M."/>
            <person name="MacKenzie S."/>
            <person name="Amaro C."/>
        </authorList>
    </citation>
    <scope>NUCLEOTIDE SEQUENCE</scope>
</reference>